<accession>L0GQ25</accession>
<keyword evidence="2" id="KW-0614">Plasmid</keyword>
<geneLocation type="plasmid" evidence="2 3">
    <name>pPSEST02</name>
</geneLocation>
<reference evidence="2 3" key="1">
    <citation type="submission" date="2011-10" db="EMBL/GenBank/DDBJ databases">
        <title>Complete sequence of plasmid 2 of Pseudomonas stutzeri RCH2.</title>
        <authorList>
            <consortium name="US DOE Joint Genome Institute"/>
            <person name="Lucas S."/>
            <person name="Han J."/>
            <person name="Lapidus A."/>
            <person name="Cheng J.-F."/>
            <person name="Goodwin L."/>
            <person name="Pitluck S."/>
            <person name="Peters L."/>
            <person name="Ovchinnikova G."/>
            <person name="Zeytun A."/>
            <person name="Lu M."/>
            <person name="Detter J.C."/>
            <person name="Han C."/>
            <person name="Tapia R."/>
            <person name="Land M."/>
            <person name="Hauser L."/>
            <person name="Kyrpides N."/>
            <person name="Ivanova N."/>
            <person name="Pagani I."/>
            <person name="Chakraborty R."/>
            <person name="Arkin A."/>
            <person name="Dehal P."/>
            <person name="Wall J."/>
            <person name="Hazen T."/>
            <person name="Woyke T."/>
        </authorList>
    </citation>
    <scope>NUCLEOTIDE SEQUENCE [LARGE SCALE GENOMIC DNA]</scope>
    <source>
        <strain evidence="2 3">RCH2</strain>
        <plasmid evidence="3">Plasmid pPSEST02</plasmid>
    </source>
</reference>
<dbReference type="KEGG" id="psh:Psest_4397"/>
<gene>
    <name evidence="2" type="ORF">Psest_4397</name>
</gene>
<feature type="region of interest" description="Disordered" evidence="1">
    <location>
        <begin position="116"/>
        <end position="150"/>
    </location>
</feature>
<evidence type="ECO:0000313" key="2">
    <source>
        <dbReference type="EMBL" id="AGA88863.1"/>
    </source>
</evidence>
<evidence type="ECO:0008006" key="4">
    <source>
        <dbReference type="Google" id="ProtNLM"/>
    </source>
</evidence>
<evidence type="ECO:0000313" key="3">
    <source>
        <dbReference type="Proteomes" id="UP000010820"/>
    </source>
</evidence>
<organism evidence="2 3">
    <name type="scientific">Stutzerimonas stutzeri RCH2</name>
    <dbReference type="NCBI Taxonomy" id="644801"/>
    <lineage>
        <taxon>Bacteria</taxon>
        <taxon>Pseudomonadati</taxon>
        <taxon>Pseudomonadota</taxon>
        <taxon>Gammaproteobacteria</taxon>
        <taxon>Pseudomonadales</taxon>
        <taxon>Pseudomonadaceae</taxon>
        <taxon>Stutzerimonas</taxon>
    </lineage>
</organism>
<protein>
    <recommendedName>
        <fullName evidence="4">Helix-turn-helix domain-containing protein</fullName>
    </recommendedName>
</protein>
<dbReference type="HOGENOM" id="CLU_1923257_0_0_6"/>
<name>L0GQ25_STUST</name>
<proteinExistence type="predicted"/>
<dbReference type="EMBL" id="CP003073">
    <property type="protein sequence ID" value="AGA88863.1"/>
    <property type="molecule type" value="Genomic_DNA"/>
</dbReference>
<dbReference type="Proteomes" id="UP000010820">
    <property type="component" value="Plasmid pPSEST02"/>
</dbReference>
<feature type="region of interest" description="Disordered" evidence="1">
    <location>
        <begin position="61"/>
        <end position="90"/>
    </location>
</feature>
<dbReference type="AlphaFoldDB" id="L0GQ25"/>
<evidence type="ECO:0000256" key="1">
    <source>
        <dbReference type="SAM" id="MobiDB-lite"/>
    </source>
</evidence>
<sequence length="150" mass="16163">MSGNRQPYPAAPDMPAFTLGRLAKLYGMHRSTVYEAVEKGRVSAGLDGKGQKVIDLSEAIRVWGEPPTDPTAKPDTRQPAPVADPTHPTDALQPLLEELRLLREELAGLRAELRLIEHKPATPPVMEKGGEQPPSGPVGSFADLLKTLDG</sequence>